<dbReference type="UniPathway" id="UPA00242"/>
<dbReference type="SUPFAM" id="SSF74650">
    <property type="entry name" value="Galactose mutarotase-like"/>
    <property type="match status" value="1"/>
</dbReference>
<dbReference type="Gene3D" id="2.70.98.10">
    <property type="match status" value="1"/>
</dbReference>
<keyword evidence="4 5" id="KW-0119">Carbohydrate metabolism</keyword>
<dbReference type="GO" id="GO:0033499">
    <property type="term" value="P:galactose catabolic process via UDP-galactose, Leloir pathway"/>
    <property type="evidence" value="ECO:0007669"/>
    <property type="project" value="TreeGrafter"/>
</dbReference>
<dbReference type="InterPro" id="IPR014718">
    <property type="entry name" value="GH-type_carb-bd"/>
</dbReference>
<dbReference type="CDD" id="cd09019">
    <property type="entry name" value="galactose_mutarotase_like"/>
    <property type="match status" value="1"/>
</dbReference>
<comment type="pathway">
    <text evidence="1 5">Carbohydrate metabolism; hexose metabolism.</text>
</comment>
<dbReference type="EMBL" id="SMAN01000013">
    <property type="protein sequence ID" value="TCT20498.1"/>
    <property type="molecule type" value="Genomic_DNA"/>
</dbReference>
<dbReference type="NCBIfam" id="NF008277">
    <property type="entry name" value="PRK11055.1"/>
    <property type="match status" value="1"/>
</dbReference>
<evidence type="ECO:0000256" key="6">
    <source>
        <dbReference type="PIRSR" id="PIRSR005096-1"/>
    </source>
</evidence>
<evidence type="ECO:0000256" key="1">
    <source>
        <dbReference type="ARBA" id="ARBA00005028"/>
    </source>
</evidence>
<name>A0A4R3MVD8_9BACI</name>
<evidence type="ECO:0000256" key="4">
    <source>
        <dbReference type="ARBA" id="ARBA00023277"/>
    </source>
</evidence>
<dbReference type="PIRSF" id="PIRSF005096">
    <property type="entry name" value="GALM"/>
    <property type="match status" value="1"/>
</dbReference>
<evidence type="ECO:0000256" key="8">
    <source>
        <dbReference type="PIRSR" id="PIRSR005096-3"/>
    </source>
</evidence>
<keyword evidence="10" id="KW-1185">Reference proteome</keyword>
<comment type="similarity">
    <text evidence="2 5">Belongs to the aldose epimerase family.</text>
</comment>
<dbReference type="InterPro" id="IPR015443">
    <property type="entry name" value="Aldose_1-epimerase"/>
</dbReference>
<accession>A0A4R3MVD8</accession>
<reference evidence="9 10" key="1">
    <citation type="submission" date="2019-03" db="EMBL/GenBank/DDBJ databases">
        <title>Genomic Encyclopedia of Type Strains, Phase IV (KMG-IV): sequencing the most valuable type-strain genomes for metagenomic binning, comparative biology and taxonomic classification.</title>
        <authorList>
            <person name="Goeker M."/>
        </authorList>
    </citation>
    <scope>NUCLEOTIDE SEQUENCE [LARGE SCALE GENOMIC DNA]</scope>
    <source>
        <strain evidence="9 10">DSM 25894</strain>
    </source>
</reference>
<dbReference type="PANTHER" id="PTHR10091:SF0">
    <property type="entry name" value="GALACTOSE MUTAROTASE"/>
    <property type="match status" value="1"/>
</dbReference>
<dbReference type="GO" id="GO:0030246">
    <property type="term" value="F:carbohydrate binding"/>
    <property type="evidence" value="ECO:0007669"/>
    <property type="project" value="InterPro"/>
</dbReference>
<proteinExistence type="inferred from homology"/>
<dbReference type="Proteomes" id="UP000294650">
    <property type="component" value="Unassembled WGS sequence"/>
</dbReference>
<dbReference type="InterPro" id="IPR047215">
    <property type="entry name" value="Galactose_mutarotase-like"/>
</dbReference>
<evidence type="ECO:0000256" key="3">
    <source>
        <dbReference type="ARBA" id="ARBA00023235"/>
    </source>
</evidence>
<keyword evidence="3 5" id="KW-0413">Isomerase</keyword>
<dbReference type="AlphaFoldDB" id="A0A4R3MVD8"/>
<dbReference type="EC" id="5.1.3.3" evidence="5"/>
<dbReference type="GO" id="GO:0006006">
    <property type="term" value="P:glucose metabolic process"/>
    <property type="evidence" value="ECO:0007669"/>
    <property type="project" value="TreeGrafter"/>
</dbReference>
<dbReference type="InterPro" id="IPR011013">
    <property type="entry name" value="Gal_mutarotase_sf_dom"/>
</dbReference>
<feature type="active site" description="Proton donor" evidence="6">
    <location>
        <position position="179"/>
    </location>
</feature>
<evidence type="ECO:0000313" key="10">
    <source>
        <dbReference type="Proteomes" id="UP000294650"/>
    </source>
</evidence>
<comment type="caution">
    <text evidence="9">The sequence shown here is derived from an EMBL/GenBank/DDBJ whole genome shotgun (WGS) entry which is preliminary data.</text>
</comment>
<dbReference type="GO" id="GO:0004034">
    <property type="term" value="F:aldose 1-epimerase activity"/>
    <property type="evidence" value="ECO:0007669"/>
    <property type="project" value="UniProtKB-EC"/>
</dbReference>
<dbReference type="Pfam" id="PF01263">
    <property type="entry name" value="Aldose_epim"/>
    <property type="match status" value="1"/>
</dbReference>
<evidence type="ECO:0000256" key="5">
    <source>
        <dbReference type="PIRNR" id="PIRNR005096"/>
    </source>
</evidence>
<dbReference type="InterPro" id="IPR008183">
    <property type="entry name" value="Aldose_1/G6P_1-epimerase"/>
</dbReference>
<feature type="binding site" evidence="8">
    <location>
        <begin position="179"/>
        <end position="181"/>
    </location>
    <ligand>
        <name>beta-D-galactose</name>
        <dbReference type="ChEBI" id="CHEBI:27667"/>
    </ligand>
</feature>
<organism evidence="9 10">
    <name type="scientific">Melghiribacillus thermohalophilus</name>
    <dbReference type="NCBI Taxonomy" id="1324956"/>
    <lineage>
        <taxon>Bacteria</taxon>
        <taxon>Bacillati</taxon>
        <taxon>Bacillota</taxon>
        <taxon>Bacilli</taxon>
        <taxon>Bacillales</taxon>
        <taxon>Bacillaceae</taxon>
        <taxon>Melghiribacillus</taxon>
    </lineage>
</organism>
<evidence type="ECO:0000313" key="9">
    <source>
        <dbReference type="EMBL" id="TCT20498.1"/>
    </source>
</evidence>
<dbReference type="GO" id="GO:0005737">
    <property type="term" value="C:cytoplasm"/>
    <property type="evidence" value="ECO:0007669"/>
    <property type="project" value="TreeGrafter"/>
</dbReference>
<gene>
    <name evidence="9" type="ORF">EDD68_11362</name>
</gene>
<evidence type="ECO:0000256" key="2">
    <source>
        <dbReference type="ARBA" id="ARBA00006206"/>
    </source>
</evidence>
<evidence type="ECO:0000256" key="7">
    <source>
        <dbReference type="PIRSR" id="PIRSR005096-2"/>
    </source>
</evidence>
<protein>
    <recommendedName>
        <fullName evidence="5">Aldose 1-epimerase</fullName>
        <ecNumber evidence="5">5.1.3.3</ecNumber>
    </recommendedName>
</protein>
<feature type="binding site" evidence="7">
    <location>
        <position position="252"/>
    </location>
    <ligand>
        <name>beta-D-galactose</name>
        <dbReference type="ChEBI" id="CHEBI:27667"/>
    </ligand>
</feature>
<sequence length="348" mass="39942">MKVNTKMIKVTDGQRWKLFHIENNRKMTVEVLNFGGIITQIRVPDRNGLVENIVLGYKHYRDYIENPAFFGAIIGRVAGRIRDAQFVLRGRTFHLGANEGSHHLHGGNTHFHQVLWDAVPFQSDYSAGVILSHTSPDGEGGYPGNVTVQVRYELYDWNEFRITYRAETDEITPLALTNHTYFNLSGDVKDTIEKHEVQLKSGSFLELDEVLLPTGKRLDVEQTPFDFRSWRRIRDGIQSAHPQNRIVGNGYDHYFLFEQQEKEKVKVKEKISGRVMVVESDEPGMVMYTGNNLDESFLLREGYAKKYGGLCIETQRHPASLLYEGLPSVILKPEQTFETSTSFTFYTE</sequence>
<feature type="active site" description="Proton acceptor" evidence="6">
    <location>
        <position position="313"/>
    </location>
</feature>
<comment type="catalytic activity">
    <reaction evidence="5">
        <text>alpha-D-glucose = beta-D-glucose</text>
        <dbReference type="Rhea" id="RHEA:10264"/>
        <dbReference type="ChEBI" id="CHEBI:15903"/>
        <dbReference type="ChEBI" id="CHEBI:17925"/>
        <dbReference type="EC" id="5.1.3.3"/>
    </reaction>
</comment>
<dbReference type="PANTHER" id="PTHR10091">
    <property type="entry name" value="ALDOSE-1-EPIMERASE"/>
    <property type="match status" value="1"/>
</dbReference>